<keyword evidence="1" id="KW-0732">Signal</keyword>
<name>A0ABP0MBQ7_9DINO</name>
<evidence type="ECO:0000256" key="1">
    <source>
        <dbReference type="SAM" id="SignalP"/>
    </source>
</evidence>
<feature type="signal peptide" evidence="1">
    <location>
        <begin position="1"/>
        <end position="33"/>
    </location>
</feature>
<reference evidence="3 4" key="1">
    <citation type="submission" date="2024-02" db="EMBL/GenBank/DDBJ databases">
        <authorList>
            <person name="Chen Y."/>
            <person name="Shah S."/>
            <person name="Dougan E. K."/>
            <person name="Thang M."/>
            <person name="Chan C."/>
        </authorList>
    </citation>
    <scope>NUCLEOTIDE SEQUENCE [LARGE SCALE GENOMIC DNA]</scope>
</reference>
<evidence type="ECO:0000313" key="3">
    <source>
        <dbReference type="EMBL" id="CAK9048930.1"/>
    </source>
</evidence>
<comment type="caution">
    <text evidence="3">The sequence shown here is derived from an EMBL/GenBank/DDBJ whole genome shotgun (WGS) entry which is preliminary data.</text>
</comment>
<dbReference type="Proteomes" id="UP001642464">
    <property type="component" value="Unassembled WGS sequence"/>
</dbReference>
<evidence type="ECO:0000313" key="4">
    <source>
        <dbReference type="Proteomes" id="UP001642464"/>
    </source>
</evidence>
<feature type="non-terminal residue" evidence="3">
    <location>
        <position position="1"/>
    </location>
</feature>
<proteinExistence type="predicted"/>
<accession>A0ABP0MBQ7</accession>
<sequence length="74" mass="7676">ARSFPPPSRPFVAAAWGRRWCGLLAFAAQRAFSASLLTLPAGSGAHVDGEAPLLSDLVVPPGEGARPSRLGPRL</sequence>
<dbReference type="EMBL" id="CAXAMM010020890">
    <property type="protein sequence ID" value="CAK9048930.1"/>
    <property type="molecule type" value="Genomic_DNA"/>
</dbReference>
<keyword evidence="4" id="KW-1185">Reference proteome</keyword>
<feature type="chain" id="PRO_5045029326" evidence="1">
    <location>
        <begin position="34"/>
        <end position="74"/>
    </location>
</feature>
<gene>
    <name evidence="2" type="ORF">SCF082_LOCUS27069</name>
    <name evidence="3" type="ORF">SCF082_LOCUS27188</name>
</gene>
<protein>
    <submittedName>
        <fullName evidence="3">PIPK domain-containing protein</fullName>
    </submittedName>
</protein>
<organism evidence="3 4">
    <name type="scientific">Durusdinium trenchii</name>
    <dbReference type="NCBI Taxonomy" id="1381693"/>
    <lineage>
        <taxon>Eukaryota</taxon>
        <taxon>Sar</taxon>
        <taxon>Alveolata</taxon>
        <taxon>Dinophyceae</taxon>
        <taxon>Suessiales</taxon>
        <taxon>Symbiodiniaceae</taxon>
        <taxon>Durusdinium</taxon>
    </lineage>
</organism>
<evidence type="ECO:0000313" key="2">
    <source>
        <dbReference type="EMBL" id="CAK9048613.1"/>
    </source>
</evidence>
<dbReference type="EMBL" id="CAXAMM010020779">
    <property type="protein sequence ID" value="CAK9048613.1"/>
    <property type="molecule type" value="Genomic_DNA"/>
</dbReference>